<dbReference type="AlphaFoldDB" id="A0A011NCG4"/>
<dbReference type="NCBIfam" id="NF003476">
    <property type="entry name" value="PRK05114.1"/>
    <property type="match status" value="1"/>
</dbReference>
<proteinExistence type="inferred from homology"/>
<comment type="similarity">
    <text evidence="1">Belongs to the UPF0181 family.</text>
</comment>
<evidence type="ECO:0000256" key="1">
    <source>
        <dbReference type="HAMAP-Rule" id="MF_00507"/>
    </source>
</evidence>
<dbReference type="Pfam" id="PF03701">
    <property type="entry name" value="UPF0181"/>
    <property type="match status" value="1"/>
</dbReference>
<accession>A0A011NCG4</accession>
<comment type="caution">
    <text evidence="2">The sequence shown here is derived from an EMBL/GenBank/DDBJ whole genome shotgun (WGS) entry which is preliminary data.</text>
</comment>
<dbReference type="InterPro" id="IPR005371">
    <property type="entry name" value="UPF0181"/>
</dbReference>
<dbReference type="RefSeq" id="WP_080686597.1">
    <property type="nucleotide sequence ID" value="NZ_AVSP01000004.1"/>
</dbReference>
<keyword evidence="3" id="KW-1185">Reference proteome</keyword>
<dbReference type="OrthoDB" id="6522084at2"/>
<dbReference type="EMBL" id="JANJ01000005">
    <property type="protein sequence ID" value="EXI62075.1"/>
    <property type="molecule type" value="Genomic_DNA"/>
</dbReference>
<evidence type="ECO:0000313" key="2">
    <source>
        <dbReference type="EMBL" id="EXI62075.1"/>
    </source>
</evidence>
<dbReference type="STRING" id="1122190.GCA_000621105_00511"/>
<name>A0A011NCG4_9PAST</name>
<gene>
    <name evidence="2" type="ORF">AK33_08185</name>
</gene>
<dbReference type="Proteomes" id="UP000054123">
    <property type="component" value="Unassembled WGS sequence"/>
</dbReference>
<protein>
    <recommendedName>
        <fullName evidence="1">UPF0181 protein AK33_08185</fullName>
    </recommendedName>
</protein>
<sequence length="53" mass="5927">MDNSLLSLTHEQQQAAVEEIQKLMAEGVSAGEAIQLIANKLRQQYQTPETKNE</sequence>
<evidence type="ECO:0000313" key="3">
    <source>
        <dbReference type="Proteomes" id="UP000054123"/>
    </source>
</evidence>
<organism evidence="2 3">
    <name type="scientific">Mannheimia granulomatis</name>
    <dbReference type="NCBI Taxonomy" id="85402"/>
    <lineage>
        <taxon>Bacteria</taxon>
        <taxon>Pseudomonadati</taxon>
        <taxon>Pseudomonadota</taxon>
        <taxon>Gammaproteobacteria</taxon>
        <taxon>Pasteurellales</taxon>
        <taxon>Pasteurellaceae</taxon>
        <taxon>Mannheimia</taxon>
    </lineage>
</organism>
<dbReference type="HAMAP" id="MF_00507">
    <property type="entry name" value="UPF0181"/>
    <property type="match status" value="1"/>
</dbReference>
<reference evidence="2 3" key="1">
    <citation type="journal article" date="2014" name="Genome Announc.">
        <title>Genome Sequence of a Presumptive Mannheimia haemolytica Strain with an A1/A6-Cross-Reactive Serotype from a White-Tailed Deer (Odocoileus virginianus).</title>
        <authorList>
            <person name="Lawrence P.K."/>
            <person name="Bey R.F."/>
            <person name="Wiener B."/>
            <person name="Kittichotirat W."/>
            <person name="Bumgarner R.E."/>
        </authorList>
    </citation>
    <scope>NUCLEOTIDE SEQUENCE [LARGE SCALE GENOMIC DNA]</scope>
    <source>
        <strain evidence="2 3">PKL10</strain>
    </source>
</reference>
<dbReference type="PATRIC" id="fig|1450449.3.peg.1623"/>